<dbReference type="Proteomes" id="UP000093104">
    <property type="component" value="Unassembled WGS sequence"/>
</dbReference>
<reference evidence="3 4" key="1">
    <citation type="submission" date="2015-07" db="EMBL/GenBank/DDBJ databases">
        <title>Draft genome sequence of a diazotrophic, plant growth-promoting rhizobacterium of the Pseudomonas syringae complex.</title>
        <authorList>
            <person name="Patten C.L."/>
            <person name="Jeong H."/>
        </authorList>
    </citation>
    <scope>NUCLEOTIDE SEQUENCE [LARGE SCALE GENOMIC DNA]</scope>
    <source>
        <strain evidence="3 4">GR12-2</strain>
    </source>
</reference>
<protein>
    <recommendedName>
        <fullName evidence="2">DUF2169 domain-containing protein</fullName>
    </recommendedName>
</protein>
<proteinExistence type="predicted"/>
<gene>
    <name evidence="3" type="ORF">AFK24_09955</name>
</gene>
<dbReference type="Gene3D" id="2.160.20.80">
    <property type="entry name" value="E3 ubiquitin-protein ligase SopA"/>
    <property type="match status" value="3"/>
</dbReference>
<sequence>MHLNDEHVSSLSVSRYRGHRGPCMVVTVGVLYGADQNIVPANETQAWLNKRFGKQPFDRGMKKSRGTFAVQGSAYAANVTQQDGMAVRVRMGELDKILHVHPPRQWHKGLLGWSPLPSGVLTVLPLELGLAYGGAGSQDNPDGIGYVLDAGQADGLALPQIESPATPLRAPGERAPVASFLPLAPQSSERRAFLGTCDEAWKKLRAPFVPMDTDPRWFDEVAQDQCQQGYWSGHENWLAQGMHPTQAQVAGRLPGLRLRLFVQRHALGPTDAGVIEETALDLDTVWLFPDEERLLLLYRVEVDVVDIDGDDLAGLAAVCERLGEEARTAEHWKAELWRQRPAKASSASPTPEPFEPGPHAASQALSAQLPALMAEVSKQHASYGVELEKLGAQAASTPAVDMDTGQLNFVTLVEPLKQRTDCAHASLATELNPLAGKHVPPAAAPLADQTGIEALEAATAQWQAGLEQQMAELNRLLEGMPPDVLAQLHAQQLAGSLSLNQSMSGAELAALQASMEASNADLAKHTALLEAELAQLQKDTAALDPAVFAPVPPEVKPAWTRELLQAACDARQALDGVRLVALDLSGMNLIAVNLGNCVLQGCKLNGAALGGSNFNGAQLTDCDLSDADLAMADFANTMLERCVFQRIKAAQLNLADAYVADCDFTQADLSASKAMRGSFTQCRFNKALMQAVDWSGARWSDCDLSGAGLADSQLGKTQMRACQLDAVSLRAADLHQADWSDVIGSDIDLSNAHLQNWRVEPGCQLPGIRLDGADLTQASLQAANLSRASLRNACLARALVMRCNLSDSDAYRVDARGADLSSSDLSRAQWVGANLFEARLRKVRLEGADLSGSNLHGVNSEGARGLGARLEGALMTRCRLTEDLANA</sequence>
<dbReference type="InterPro" id="IPR001646">
    <property type="entry name" value="5peptide_repeat"/>
</dbReference>
<dbReference type="InterPro" id="IPR018683">
    <property type="entry name" value="DUF2169"/>
</dbReference>
<evidence type="ECO:0000313" key="3">
    <source>
        <dbReference type="EMBL" id="OCR25102.1"/>
    </source>
</evidence>
<dbReference type="RefSeq" id="WP_065833075.1">
    <property type="nucleotide sequence ID" value="NZ_LGSI01000037.1"/>
</dbReference>
<evidence type="ECO:0000313" key="4">
    <source>
        <dbReference type="Proteomes" id="UP000093104"/>
    </source>
</evidence>
<dbReference type="EMBL" id="LGSI01000037">
    <property type="protein sequence ID" value="OCR25102.1"/>
    <property type="molecule type" value="Genomic_DNA"/>
</dbReference>
<dbReference type="OrthoDB" id="237820at2"/>
<comment type="caution">
    <text evidence="3">The sequence shown here is derived from an EMBL/GenBank/DDBJ whole genome shotgun (WGS) entry which is preliminary data.</text>
</comment>
<feature type="domain" description="DUF2169" evidence="2">
    <location>
        <begin position="54"/>
        <end position="299"/>
    </location>
</feature>
<dbReference type="InterPro" id="IPR051082">
    <property type="entry name" value="Pentapeptide-BTB/POZ_domain"/>
</dbReference>
<dbReference type="PANTHER" id="PTHR14136">
    <property type="entry name" value="BTB_POZ DOMAIN-CONTAINING PROTEIN KCTD9"/>
    <property type="match status" value="1"/>
</dbReference>
<dbReference type="AlphaFoldDB" id="A0A1C7Z4Y4"/>
<dbReference type="SUPFAM" id="SSF141571">
    <property type="entry name" value="Pentapeptide repeat-like"/>
    <property type="match status" value="3"/>
</dbReference>
<evidence type="ECO:0000259" key="2">
    <source>
        <dbReference type="Pfam" id="PF09937"/>
    </source>
</evidence>
<dbReference type="Pfam" id="PF09937">
    <property type="entry name" value="DUF2169"/>
    <property type="match status" value="1"/>
</dbReference>
<feature type="region of interest" description="Disordered" evidence="1">
    <location>
        <begin position="333"/>
        <end position="361"/>
    </location>
</feature>
<evidence type="ECO:0000256" key="1">
    <source>
        <dbReference type="SAM" id="MobiDB-lite"/>
    </source>
</evidence>
<dbReference type="Pfam" id="PF00805">
    <property type="entry name" value="Pentapeptide"/>
    <property type="match status" value="4"/>
</dbReference>
<dbReference type="PANTHER" id="PTHR14136:SF17">
    <property type="entry name" value="BTB_POZ DOMAIN-CONTAINING PROTEIN KCTD9"/>
    <property type="match status" value="1"/>
</dbReference>
<dbReference type="PATRIC" id="fig|317.243.peg.2679"/>
<organism evidence="3 4">
    <name type="scientific">Pseudomonas syringae</name>
    <dbReference type="NCBI Taxonomy" id="317"/>
    <lineage>
        <taxon>Bacteria</taxon>
        <taxon>Pseudomonadati</taxon>
        <taxon>Pseudomonadota</taxon>
        <taxon>Gammaproteobacteria</taxon>
        <taxon>Pseudomonadales</taxon>
        <taxon>Pseudomonadaceae</taxon>
        <taxon>Pseudomonas</taxon>
    </lineage>
</organism>
<accession>A0A1C7Z4Y4</accession>
<name>A0A1C7Z4Y4_PSESX</name>